<protein>
    <submittedName>
        <fullName evidence="1">Uncharacterized protein</fullName>
    </submittedName>
</protein>
<comment type="caution">
    <text evidence="1">The sequence shown here is derived from an EMBL/GenBank/DDBJ whole genome shotgun (WGS) entry which is preliminary data.</text>
</comment>
<reference evidence="1" key="1">
    <citation type="submission" date="2021-02" db="EMBL/GenBank/DDBJ databases">
        <authorList>
            <person name="Dougan E. K."/>
            <person name="Rhodes N."/>
            <person name="Thang M."/>
            <person name="Chan C."/>
        </authorList>
    </citation>
    <scope>NUCLEOTIDE SEQUENCE</scope>
</reference>
<name>A0A813H6J7_POLGL</name>
<organism evidence="1 2">
    <name type="scientific">Polarella glacialis</name>
    <name type="common">Dinoflagellate</name>
    <dbReference type="NCBI Taxonomy" id="89957"/>
    <lineage>
        <taxon>Eukaryota</taxon>
        <taxon>Sar</taxon>
        <taxon>Alveolata</taxon>
        <taxon>Dinophyceae</taxon>
        <taxon>Suessiales</taxon>
        <taxon>Suessiaceae</taxon>
        <taxon>Polarella</taxon>
    </lineage>
</organism>
<dbReference type="AlphaFoldDB" id="A0A813H6J7"/>
<dbReference type="Proteomes" id="UP000654075">
    <property type="component" value="Unassembled WGS sequence"/>
</dbReference>
<accession>A0A813H6J7</accession>
<sequence length="142" mass="15609">LIRGWTAQLGRYLLQDKMIMLDSVAEVEDYAKKLPDDVLLAVVFNSADGDGDFPPGALDIDYSIRVHAQLLPPTSRIVKMSRYATYGVKGMVSYPYLDLGFTYLQEVIGRAAARLEAIRQDVESSSKVGQNIAAGERTAPGR</sequence>
<feature type="non-terminal residue" evidence="1">
    <location>
        <position position="1"/>
    </location>
</feature>
<proteinExistence type="predicted"/>
<feature type="non-terminal residue" evidence="1">
    <location>
        <position position="142"/>
    </location>
</feature>
<gene>
    <name evidence="1" type="ORF">PGLA1383_LOCUS49194</name>
</gene>
<keyword evidence="2" id="KW-1185">Reference proteome</keyword>
<evidence type="ECO:0000313" key="1">
    <source>
        <dbReference type="EMBL" id="CAE8633285.1"/>
    </source>
</evidence>
<dbReference type="EMBL" id="CAJNNV010030704">
    <property type="protein sequence ID" value="CAE8633285.1"/>
    <property type="molecule type" value="Genomic_DNA"/>
</dbReference>
<dbReference type="OrthoDB" id="6512918at2759"/>
<evidence type="ECO:0000313" key="2">
    <source>
        <dbReference type="Proteomes" id="UP000654075"/>
    </source>
</evidence>